<evidence type="ECO:0000256" key="7">
    <source>
        <dbReference type="ARBA" id="ARBA00023136"/>
    </source>
</evidence>
<dbReference type="InterPro" id="IPR000060">
    <property type="entry name" value="BCCT_transptr"/>
</dbReference>
<evidence type="ECO:0000256" key="9">
    <source>
        <dbReference type="SAM" id="Phobius"/>
    </source>
</evidence>
<evidence type="ECO:0000256" key="1">
    <source>
        <dbReference type="ARBA" id="ARBA00004651"/>
    </source>
</evidence>
<feature type="transmembrane region" description="Helical" evidence="9">
    <location>
        <begin position="132"/>
        <end position="152"/>
    </location>
</feature>
<dbReference type="EMBL" id="JABBJJ010000151">
    <property type="protein sequence ID" value="NMO18723.1"/>
    <property type="molecule type" value="Genomic_DNA"/>
</dbReference>
<dbReference type="Proteomes" id="UP000518300">
    <property type="component" value="Unassembled WGS sequence"/>
</dbReference>
<evidence type="ECO:0000256" key="3">
    <source>
        <dbReference type="ARBA" id="ARBA00022448"/>
    </source>
</evidence>
<feature type="transmembrane region" description="Helical" evidence="9">
    <location>
        <begin position="459"/>
        <end position="482"/>
    </location>
</feature>
<comment type="caution">
    <text evidence="10">The sequence shown here is derived from an EMBL/GenBank/DDBJ whole genome shotgun (WGS) entry which is preliminary data.</text>
</comment>
<dbReference type="GO" id="GO:0005886">
    <property type="term" value="C:plasma membrane"/>
    <property type="evidence" value="ECO:0007669"/>
    <property type="project" value="UniProtKB-SubCell"/>
</dbReference>
<evidence type="ECO:0000256" key="4">
    <source>
        <dbReference type="ARBA" id="ARBA00022475"/>
    </source>
</evidence>
<feature type="transmembrane region" description="Helical" evidence="9">
    <location>
        <begin position="251"/>
        <end position="271"/>
    </location>
</feature>
<evidence type="ECO:0000256" key="5">
    <source>
        <dbReference type="ARBA" id="ARBA00022692"/>
    </source>
</evidence>
<evidence type="ECO:0000256" key="6">
    <source>
        <dbReference type="ARBA" id="ARBA00022989"/>
    </source>
</evidence>
<organism evidence="10 11">
    <name type="scientific">Pyxidicoccus fallax</name>
    <dbReference type="NCBI Taxonomy" id="394095"/>
    <lineage>
        <taxon>Bacteria</taxon>
        <taxon>Pseudomonadati</taxon>
        <taxon>Myxococcota</taxon>
        <taxon>Myxococcia</taxon>
        <taxon>Myxococcales</taxon>
        <taxon>Cystobacterineae</taxon>
        <taxon>Myxococcaceae</taxon>
        <taxon>Pyxidicoccus</taxon>
    </lineage>
</organism>
<feature type="compositionally biased region" description="Low complexity" evidence="8">
    <location>
        <begin position="494"/>
        <end position="508"/>
    </location>
</feature>
<keyword evidence="11" id="KW-1185">Reference proteome</keyword>
<protein>
    <submittedName>
        <fullName evidence="10">BCCT family transporter</fullName>
    </submittedName>
</protein>
<accession>A0A848LM55</accession>
<feature type="transmembrane region" description="Helical" evidence="9">
    <location>
        <begin position="219"/>
        <end position="239"/>
    </location>
</feature>
<keyword evidence="5 9" id="KW-0812">Transmembrane</keyword>
<dbReference type="NCBIfam" id="TIGR00842">
    <property type="entry name" value="bcct"/>
    <property type="match status" value="1"/>
</dbReference>
<feature type="region of interest" description="Disordered" evidence="8">
    <location>
        <begin position="489"/>
        <end position="521"/>
    </location>
</feature>
<evidence type="ECO:0000256" key="2">
    <source>
        <dbReference type="ARBA" id="ARBA00005658"/>
    </source>
</evidence>
<name>A0A848LM55_9BACT</name>
<keyword evidence="6 9" id="KW-1133">Transmembrane helix</keyword>
<evidence type="ECO:0000256" key="8">
    <source>
        <dbReference type="SAM" id="MobiDB-lite"/>
    </source>
</evidence>
<keyword evidence="4" id="KW-1003">Cell membrane</keyword>
<dbReference type="PANTHER" id="PTHR30047">
    <property type="entry name" value="HIGH-AFFINITY CHOLINE TRANSPORT PROTEIN-RELATED"/>
    <property type="match status" value="1"/>
</dbReference>
<proteinExistence type="inferred from homology"/>
<comment type="similarity">
    <text evidence="2">Belongs to the BCCT transporter (TC 2.A.15) family.</text>
</comment>
<feature type="transmembrane region" description="Helical" evidence="9">
    <location>
        <begin position="306"/>
        <end position="323"/>
    </location>
</feature>
<dbReference type="AlphaFoldDB" id="A0A848LM55"/>
<feature type="transmembrane region" description="Helical" evidence="9">
    <location>
        <begin position="393"/>
        <end position="420"/>
    </location>
</feature>
<feature type="transmembrane region" description="Helical" evidence="9">
    <location>
        <begin position="79"/>
        <end position="100"/>
    </location>
</feature>
<feature type="transmembrane region" description="Helical" evidence="9">
    <location>
        <begin position="40"/>
        <end position="59"/>
    </location>
</feature>
<feature type="transmembrane region" description="Helical" evidence="9">
    <location>
        <begin position="335"/>
        <end position="354"/>
    </location>
</feature>
<keyword evidence="3" id="KW-0813">Transport</keyword>
<dbReference type="RefSeq" id="WP_169347988.1">
    <property type="nucleotide sequence ID" value="NZ_JABBJJ010000151.1"/>
</dbReference>
<keyword evidence="7 9" id="KW-0472">Membrane</keyword>
<dbReference type="InterPro" id="IPR018093">
    <property type="entry name" value="BCCT_CS"/>
</dbReference>
<evidence type="ECO:0000313" key="11">
    <source>
        <dbReference type="Proteomes" id="UP000518300"/>
    </source>
</evidence>
<dbReference type="PANTHER" id="PTHR30047:SF7">
    <property type="entry name" value="HIGH-AFFINITY CHOLINE TRANSPORT PROTEIN"/>
    <property type="match status" value="1"/>
</dbReference>
<comment type="subcellular location">
    <subcellularLocation>
        <location evidence="1">Cell membrane</location>
        <topology evidence="1">Multi-pass membrane protein</topology>
    </subcellularLocation>
</comment>
<reference evidence="10 11" key="1">
    <citation type="submission" date="2020-04" db="EMBL/GenBank/DDBJ databases">
        <title>Draft genome of Pyxidicoccus fallax type strain.</title>
        <authorList>
            <person name="Whitworth D.E."/>
        </authorList>
    </citation>
    <scope>NUCLEOTIDE SEQUENCE [LARGE SCALE GENOMIC DNA]</scope>
    <source>
        <strain evidence="10 11">DSM 14698</strain>
    </source>
</reference>
<feature type="transmembrane region" description="Helical" evidence="9">
    <location>
        <begin position="180"/>
        <end position="199"/>
    </location>
</feature>
<evidence type="ECO:0000313" key="10">
    <source>
        <dbReference type="EMBL" id="NMO18723.1"/>
    </source>
</evidence>
<gene>
    <name evidence="10" type="ORF">HG543_28235</name>
</gene>
<dbReference type="Pfam" id="PF02028">
    <property type="entry name" value="BCCT"/>
    <property type="match status" value="1"/>
</dbReference>
<dbReference type="GO" id="GO:0022857">
    <property type="term" value="F:transmembrane transporter activity"/>
    <property type="evidence" value="ECO:0007669"/>
    <property type="project" value="InterPro"/>
</dbReference>
<sequence length="521" mass="55827">MVFAVSVILALLIVIGGLVHPEGFASGASALLSLTTEKFGWFFLLSTFGFLLFALSLAFGRFGSVRLGRDEDVPEYSDLTWFAMLFSAGMGIGLVFWGVAEPLSHYVRPPPGAEGQTAEAARLAMRFSFFHWGLHAWAIYTVIGLAIAYFSFRKGQSGLISSTFAPLQGARIHGPLGKGIDVLATLATAFGVATSLGLGTLQINSGLARLTGLPQSLPVQLGIISLVTVLYLLSATTGLDRGIKLLSNANLTLAVGLLVFVLFAGPTSFIFDVFTSTLGAYLQNLVQMSLRLTPFSAGSWIKDWTLFYWAWWIAWAPFVGLFIARVSRGRTIREFVLGVLLVPSIFSLVWFSVFGGTALKMEMFDQAGLVGTTGPDVTAALFQMLERLPLGGLLAALATLLIITFFITSADSATFVLGMLSSNGRLNPSSRVKVLWGVLQSAIAAVLLLSGGLKGLQTASIITAAPFAVIMVLMCISVRRALLDEERAMHRTQRAPSGSASSAPGAPRSDVRWRLEGEREP</sequence>
<feature type="transmembrane region" description="Helical" evidence="9">
    <location>
        <begin position="432"/>
        <end position="453"/>
    </location>
</feature>
<feature type="compositionally biased region" description="Basic and acidic residues" evidence="8">
    <location>
        <begin position="509"/>
        <end position="521"/>
    </location>
</feature>
<dbReference type="PROSITE" id="PS01303">
    <property type="entry name" value="BCCT"/>
    <property type="match status" value="1"/>
</dbReference>